<reference evidence="1" key="1">
    <citation type="submission" date="2020-11" db="EMBL/GenBank/DDBJ databases">
        <authorList>
            <person name="Whitehead M."/>
        </authorList>
    </citation>
    <scope>NUCLEOTIDE SEQUENCE</scope>
    <source>
        <strain evidence="1">EGII</strain>
    </source>
</reference>
<name>A0A811UJP2_CERCA</name>
<evidence type="ECO:0000313" key="1">
    <source>
        <dbReference type="EMBL" id="CAD6997925.1"/>
    </source>
</evidence>
<evidence type="ECO:0000313" key="2">
    <source>
        <dbReference type="Proteomes" id="UP000606786"/>
    </source>
</evidence>
<keyword evidence="2" id="KW-1185">Reference proteome</keyword>
<proteinExistence type="predicted"/>
<dbReference type="AlphaFoldDB" id="A0A811UJP2"/>
<dbReference type="EMBL" id="CAJHJT010000012">
    <property type="protein sequence ID" value="CAD6997925.1"/>
    <property type="molecule type" value="Genomic_DNA"/>
</dbReference>
<gene>
    <name evidence="1" type="ORF">CCAP1982_LOCUS6543</name>
</gene>
<organism evidence="1 2">
    <name type="scientific">Ceratitis capitata</name>
    <name type="common">Mediterranean fruit fly</name>
    <name type="synonym">Tephritis capitata</name>
    <dbReference type="NCBI Taxonomy" id="7213"/>
    <lineage>
        <taxon>Eukaryota</taxon>
        <taxon>Metazoa</taxon>
        <taxon>Ecdysozoa</taxon>
        <taxon>Arthropoda</taxon>
        <taxon>Hexapoda</taxon>
        <taxon>Insecta</taxon>
        <taxon>Pterygota</taxon>
        <taxon>Neoptera</taxon>
        <taxon>Endopterygota</taxon>
        <taxon>Diptera</taxon>
        <taxon>Brachycera</taxon>
        <taxon>Muscomorpha</taxon>
        <taxon>Tephritoidea</taxon>
        <taxon>Tephritidae</taxon>
        <taxon>Ceratitis</taxon>
        <taxon>Ceratitis</taxon>
    </lineage>
</organism>
<protein>
    <submittedName>
        <fullName evidence="1">(Mediterranean fruit fly) hypothetical protein</fullName>
    </submittedName>
</protein>
<comment type="caution">
    <text evidence="1">The sequence shown here is derived from an EMBL/GenBank/DDBJ whole genome shotgun (WGS) entry which is preliminary data.</text>
</comment>
<accession>A0A811UJP2</accession>
<dbReference type="Proteomes" id="UP000606786">
    <property type="component" value="Unassembled WGS sequence"/>
</dbReference>
<sequence>MATKQTLLDEQKNLGELFNAWLVKLEGPKSRATECEEAAEATTPKIDYNATQGNHYIKQELEDQISRLEKYDSSTLE</sequence>